<proteinExistence type="inferred from homology"/>
<dbReference type="SUPFAM" id="SSF53448">
    <property type="entry name" value="Nucleotide-diphospho-sugar transferases"/>
    <property type="match status" value="1"/>
</dbReference>
<dbReference type="FunFam" id="3.90.550.10:FF:000051">
    <property type="entry name" value="Alpha-1,2-mannosyltransferase (Ktr4)"/>
    <property type="match status" value="1"/>
</dbReference>
<keyword evidence="5" id="KW-0472">Membrane</keyword>
<feature type="region of interest" description="Disordered" evidence="4">
    <location>
        <begin position="152"/>
        <end position="206"/>
    </location>
</feature>
<dbReference type="PANTHER" id="PTHR31121">
    <property type="entry name" value="ALPHA-1,2 MANNOSYLTRANSFERASE KTR1"/>
    <property type="match status" value="1"/>
</dbReference>
<gene>
    <name evidence="6" type="primary">KTR1</name>
    <name evidence="6" type="ORF">GJ744_001628</name>
</gene>
<name>A0A8H7AD40_9EURO</name>
<keyword evidence="2 6" id="KW-0328">Glycosyltransferase</keyword>
<feature type="transmembrane region" description="Helical" evidence="5">
    <location>
        <begin position="124"/>
        <end position="142"/>
    </location>
</feature>
<evidence type="ECO:0000256" key="5">
    <source>
        <dbReference type="SAM" id="Phobius"/>
    </source>
</evidence>
<keyword evidence="7" id="KW-1185">Reference proteome</keyword>
<dbReference type="GO" id="GO:0016020">
    <property type="term" value="C:membrane"/>
    <property type="evidence" value="ECO:0007669"/>
    <property type="project" value="InterPro"/>
</dbReference>
<evidence type="ECO:0000313" key="6">
    <source>
        <dbReference type="EMBL" id="KAF7504907.1"/>
    </source>
</evidence>
<organism evidence="6 7">
    <name type="scientific">Endocarpon pusillum</name>
    <dbReference type="NCBI Taxonomy" id="364733"/>
    <lineage>
        <taxon>Eukaryota</taxon>
        <taxon>Fungi</taxon>
        <taxon>Dikarya</taxon>
        <taxon>Ascomycota</taxon>
        <taxon>Pezizomycotina</taxon>
        <taxon>Eurotiomycetes</taxon>
        <taxon>Chaetothyriomycetidae</taxon>
        <taxon>Verrucariales</taxon>
        <taxon>Verrucariaceae</taxon>
        <taxon>Endocarpon</taxon>
    </lineage>
</organism>
<dbReference type="Gene3D" id="3.90.550.10">
    <property type="entry name" value="Spore Coat Polysaccharide Biosynthesis Protein SpsA, Chain A"/>
    <property type="match status" value="1"/>
</dbReference>
<dbReference type="GO" id="GO:0005794">
    <property type="term" value="C:Golgi apparatus"/>
    <property type="evidence" value="ECO:0007669"/>
    <property type="project" value="TreeGrafter"/>
</dbReference>
<keyword evidence="5" id="KW-0812">Transmembrane</keyword>
<evidence type="ECO:0000256" key="1">
    <source>
        <dbReference type="ARBA" id="ARBA00007677"/>
    </source>
</evidence>
<comment type="similarity">
    <text evidence="1">Belongs to the glycosyltransferase 15 family.</text>
</comment>
<dbReference type="OrthoDB" id="439943at2759"/>
<comment type="caution">
    <text evidence="6">The sequence shown here is derived from an EMBL/GenBank/DDBJ whole genome shotgun (WGS) entry which is preliminary data.</text>
</comment>
<keyword evidence="3 6" id="KW-0808">Transferase</keyword>
<evidence type="ECO:0000313" key="7">
    <source>
        <dbReference type="Proteomes" id="UP000606974"/>
    </source>
</evidence>
<dbReference type="InterPro" id="IPR002685">
    <property type="entry name" value="Glyco_trans_15"/>
</dbReference>
<dbReference type="AlphaFoldDB" id="A0A8H7AD40"/>
<dbReference type="GO" id="GO:0006487">
    <property type="term" value="P:protein N-linked glycosylation"/>
    <property type="evidence" value="ECO:0007669"/>
    <property type="project" value="TreeGrafter"/>
</dbReference>
<sequence length="533" mass="61234">MRMVSPEEGEDLDQRLGNEMYSRAASLAGAMMYINTSGLTTLSIPRGVRSTRSGVTLEDTFLGFTSGSFCFLYMPPSEIDEKRETFDLHLDRSEGDIRQIATHEGGSLETGALERDMASGSARYLRYILFSVFGLLILYFISSSALPSANSPSAPGLGTKWSGNEKQPDQKSADSISSSSAVHETPKASQAPIASKPEAALTPATAPGERMNATFVTLARNSDIWEIARSIRQVEDRFNRQYNYDWVFLNDKPFDEKFKNVTSSLVSGRTHYGEIPEEHWSFPSFIDQDKARKVREDMAQRKIIYGDSISYRHMCRFESGFFFRHELMNKFEYYWRVEPSIELFCDIHYDPFKYMKDHGKKYSFVLSLYEYVETIPTLWESVVSFMKKHPEHIAEDNSIGFLSDDDGKTYNHCHFWSNFEIGNLNWLRSQAYLDYFNSLDRDGGFFYERWGDAPVHSIAAALMLKKDEIHFFNDIAYYHVPFTHCPTGDALREKLKCHCNPDDNFDWKGYSCTSRFYDLNKMEKPEGWEGQSG</sequence>
<evidence type="ECO:0000256" key="3">
    <source>
        <dbReference type="ARBA" id="ARBA00022679"/>
    </source>
</evidence>
<dbReference type="EMBL" id="JAACFV010000124">
    <property type="protein sequence ID" value="KAF7504907.1"/>
    <property type="molecule type" value="Genomic_DNA"/>
</dbReference>
<accession>A0A8H7AD40</accession>
<dbReference type="GO" id="GO:0000032">
    <property type="term" value="P:cell wall mannoprotein biosynthetic process"/>
    <property type="evidence" value="ECO:0007669"/>
    <property type="project" value="TreeGrafter"/>
</dbReference>
<dbReference type="Proteomes" id="UP000606974">
    <property type="component" value="Unassembled WGS sequence"/>
</dbReference>
<dbReference type="GO" id="GO:0006493">
    <property type="term" value="P:protein O-linked glycosylation"/>
    <property type="evidence" value="ECO:0007669"/>
    <property type="project" value="TreeGrafter"/>
</dbReference>
<dbReference type="GO" id="GO:0000026">
    <property type="term" value="F:alpha-1,2-mannosyltransferase activity"/>
    <property type="evidence" value="ECO:0007669"/>
    <property type="project" value="TreeGrafter"/>
</dbReference>
<protein>
    <submittedName>
        <fullName evidence="6">Alpha-1,2-mannosyltransferase ktr1</fullName>
    </submittedName>
</protein>
<reference evidence="6" key="1">
    <citation type="submission" date="2020-02" db="EMBL/GenBank/DDBJ databases">
        <authorList>
            <person name="Palmer J.M."/>
        </authorList>
    </citation>
    <scope>NUCLEOTIDE SEQUENCE</scope>
    <source>
        <strain evidence="6">EPUS1.4</strain>
        <tissue evidence="6">Thallus</tissue>
    </source>
</reference>
<dbReference type="PANTHER" id="PTHR31121:SF6">
    <property type="entry name" value="ALPHA-1,2 MANNOSYLTRANSFERASE KTR1"/>
    <property type="match status" value="1"/>
</dbReference>
<evidence type="ECO:0000256" key="2">
    <source>
        <dbReference type="ARBA" id="ARBA00022676"/>
    </source>
</evidence>
<keyword evidence="5" id="KW-1133">Transmembrane helix</keyword>
<dbReference type="Pfam" id="PF01793">
    <property type="entry name" value="Glyco_transf_15"/>
    <property type="match status" value="1"/>
</dbReference>
<dbReference type="InterPro" id="IPR029044">
    <property type="entry name" value="Nucleotide-diphossugar_trans"/>
</dbReference>
<evidence type="ECO:0000256" key="4">
    <source>
        <dbReference type="SAM" id="MobiDB-lite"/>
    </source>
</evidence>